<proteinExistence type="predicted"/>
<dbReference type="Proteomes" id="UP000196778">
    <property type="component" value="Unassembled WGS sequence"/>
</dbReference>
<dbReference type="AlphaFoldDB" id="A0A1R4IUQ9"/>
<evidence type="ECO:0000313" key="3">
    <source>
        <dbReference type="Proteomes" id="UP000196778"/>
    </source>
</evidence>
<accession>A0A1R4IUQ9</accession>
<evidence type="ECO:0000313" key="2">
    <source>
        <dbReference type="EMBL" id="SJN23399.1"/>
    </source>
</evidence>
<protein>
    <submittedName>
        <fullName evidence="2">Uncharacterized protein</fullName>
    </submittedName>
</protein>
<gene>
    <name evidence="2" type="ORF">FM119_03615</name>
</gene>
<reference evidence="3" key="1">
    <citation type="submission" date="2017-02" db="EMBL/GenBank/DDBJ databases">
        <authorList>
            <person name="Dridi B."/>
        </authorList>
    </citation>
    <scope>NUCLEOTIDE SEQUENCE [LARGE SCALE GENOMIC DNA]</scope>
    <source>
        <strain evidence="3">EB411</strain>
    </source>
</reference>
<dbReference type="EMBL" id="FUKR01000022">
    <property type="protein sequence ID" value="SJN23399.1"/>
    <property type="molecule type" value="Genomic_DNA"/>
</dbReference>
<name>A0A1R4IUQ9_9MICO</name>
<evidence type="ECO:0000256" key="1">
    <source>
        <dbReference type="SAM" id="MobiDB-lite"/>
    </source>
</evidence>
<organism evidence="2 3">
    <name type="scientific">Mycetocola reblochoni REB411</name>
    <dbReference type="NCBI Taxonomy" id="1255698"/>
    <lineage>
        <taxon>Bacteria</taxon>
        <taxon>Bacillati</taxon>
        <taxon>Actinomycetota</taxon>
        <taxon>Actinomycetes</taxon>
        <taxon>Micrococcales</taxon>
        <taxon>Microbacteriaceae</taxon>
        <taxon>Mycetocola</taxon>
    </lineage>
</organism>
<keyword evidence="3" id="KW-1185">Reference proteome</keyword>
<feature type="region of interest" description="Disordered" evidence="1">
    <location>
        <begin position="1"/>
        <end position="26"/>
    </location>
</feature>
<sequence length="41" mass="4106">MGPCPSTMSGEEPAAQCGDNPPRKRSAGFAVSIGSAALMPQ</sequence>